<accession>A0A9P6QHD3</accession>
<dbReference type="PANTHER" id="PTHR28122">
    <property type="entry name" value="E3 UBIQUITIN-PROTEIN LIGASE SUBSTRATE RECEPTOR MMS22"/>
    <property type="match status" value="1"/>
</dbReference>
<protein>
    <submittedName>
        <fullName evidence="3">Protein MMS22-like</fullName>
    </submittedName>
</protein>
<feature type="region of interest" description="Disordered" evidence="1">
    <location>
        <begin position="676"/>
        <end position="748"/>
    </location>
</feature>
<feature type="compositionally biased region" description="Basic and acidic residues" evidence="1">
    <location>
        <begin position="712"/>
        <end position="723"/>
    </location>
</feature>
<dbReference type="GO" id="GO:0005634">
    <property type="term" value="C:nucleus"/>
    <property type="evidence" value="ECO:0007669"/>
    <property type="project" value="InterPro"/>
</dbReference>
<evidence type="ECO:0000259" key="2">
    <source>
        <dbReference type="Pfam" id="PF14910"/>
    </source>
</evidence>
<dbReference type="InterPro" id="IPR019021">
    <property type="entry name" value="Mms22"/>
</dbReference>
<dbReference type="InterPro" id="IPR029425">
    <property type="entry name" value="MMS22L_N"/>
</dbReference>
<comment type="caution">
    <text evidence="3">The sequence shown here is derived from an EMBL/GenBank/DDBJ whole genome shotgun (WGS) entry which is preliminary data.</text>
</comment>
<name>A0A9P6QHD3_9FUNG</name>
<feature type="compositionally biased region" description="Polar residues" evidence="1">
    <location>
        <begin position="497"/>
        <end position="512"/>
    </location>
</feature>
<dbReference type="EMBL" id="JAAAJA010000024">
    <property type="protein sequence ID" value="KAG0265998.1"/>
    <property type="molecule type" value="Genomic_DNA"/>
</dbReference>
<feature type="region of interest" description="Disordered" evidence="1">
    <location>
        <begin position="545"/>
        <end position="583"/>
    </location>
</feature>
<feature type="compositionally biased region" description="Basic and acidic residues" evidence="1">
    <location>
        <begin position="50"/>
        <end position="63"/>
    </location>
</feature>
<gene>
    <name evidence="3" type="primary">MMS22L</name>
    <name evidence="3" type="ORF">BG011_003648</name>
</gene>
<feature type="region of interest" description="Disordered" evidence="1">
    <location>
        <begin position="203"/>
        <end position="309"/>
    </location>
</feature>
<feature type="region of interest" description="Disordered" evidence="1">
    <location>
        <begin position="778"/>
        <end position="798"/>
    </location>
</feature>
<feature type="region of interest" description="Disordered" evidence="1">
    <location>
        <begin position="898"/>
        <end position="988"/>
    </location>
</feature>
<evidence type="ECO:0000313" key="4">
    <source>
        <dbReference type="Proteomes" id="UP000726737"/>
    </source>
</evidence>
<feature type="region of interest" description="Disordered" evidence="1">
    <location>
        <begin position="386"/>
        <end position="407"/>
    </location>
</feature>
<feature type="compositionally biased region" description="Polar residues" evidence="1">
    <location>
        <begin position="461"/>
        <end position="479"/>
    </location>
</feature>
<feature type="compositionally biased region" description="Polar residues" evidence="1">
    <location>
        <begin position="688"/>
        <end position="701"/>
    </location>
</feature>
<feature type="compositionally biased region" description="Polar residues" evidence="1">
    <location>
        <begin position="245"/>
        <end position="266"/>
    </location>
</feature>
<reference evidence="3" key="1">
    <citation type="journal article" date="2020" name="Fungal Divers.">
        <title>Resolving the Mortierellaceae phylogeny through synthesis of multi-gene phylogenetics and phylogenomics.</title>
        <authorList>
            <person name="Vandepol N."/>
            <person name="Liber J."/>
            <person name="Desiro A."/>
            <person name="Na H."/>
            <person name="Kennedy M."/>
            <person name="Barry K."/>
            <person name="Grigoriev I.V."/>
            <person name="Miller A.N."/>
            <person name="O'Donnell K."/>
            <person name="Stajich J.E."/>
            <person name="Bonito G."/>
        </authorList>
    </citation>
    <scope>NUCLEOTIDE SEQUENCE</scope>
    <source>
        <strain evidence="3">KOD948</strain>
    </source>
</reference>
<dbReference type="PANTHER" id="PTHR28122:SF1">
    <property type="entry name" value="E3 UBIQUITIN-PROTEIN LIGASE SUBSTRATE RECEPTOR MMS22"/>
    <property type="match status" value="1"/>
</dbReference>
<feature type="region of interest" description="Disordered" evidence="1">
    <location>
        <begin position="50"/>
        <end position="70"/>
    </location>
</feature>
<feature type="region of interest" description="Disordered" evidence="1">
    <location>
        <begin position="321"/>
        <end position="356"/>
    </location>
</feature>
<feature type="compositionally biased region" description="Polar residues" evidence="1">
    <location>
        <begin position="223"/>
        <end position="232"/>
    </location>
</feature>
<dbReference type="GO" id="GO:0035361">
    <property type="term" value="C:Cul8-RING ubiquitin ligase complex"/>
    <property type="evidence" value="ECO:0007669"/>
    <property type="project" value="TreeGrafter"/>
</dbReference>
<dbReference type="GO" id="GO:0000724">
    <property type="term" value="P:double-strand break repair via homologous recombination"/>
    <property type="evidence" value="ECO:0007669"/>
    <property type="project" value="TreeGrafter"/>
</dbReference>
<feature type="compositionally biased region" description="Polar residues" evidence="1">
    <location>
        <begin position="725"/>
        <end position="740"/>
    </location>
</feature>
<feature type="compositionally biased region" description="Polar residues" evidence="1">
    <location>
        <begin position="928"/>
        <end position="947"/>
    </location>
</feature>
<proteinExistence type="predicted"/>
<feature type="compositionally biased region" description="Low complexity" evidence="1">
    <location>
        <begin position="296"/>
        <end position="307"/>
    </location>
</feature>
<feature type="compositionally biased region" description="Basic residues" evidence="1">
    <location>
        <begin position="907"/>
        <end position="923"/>
    </location>
</feature>
<feature type="region of interest" description="Disordered" evidence="1">
    <location>
        <begin position="459"/>
        <end position="480"/>
    </location>
</feature>
<feature type="compositionally biased region" description="Polar residues" evidence="1">
    <location>
        <begin position="388"/>
        <end position="398"/>
    </location>
</feature>
<feature type="domain" description="Protein MMS22-like N-terminal" evidence="2">
    <location>
        <begin position="1241"/>
        <end position="1435"/>
    </location>
</feature>
<dbReference type="OrthoDB" id="2386201at2759"/>
<feature type="compositionally biased region" description="Polar residues" evidence="1">
    <location>
        <begin position="778"/>
        <end position="790"/>
    </location>
</feature>
<feature type="region of interest" description="Disordered" evidence="1">
    <location>
        <begin position="496"/>
        <end position="519"/>
    </location>
</feature>
<dbReference type="Pfam" id="PF14910">
    <property type="entry name" value="MMS22L_N"/>
    <property type="match status" value="1"/>
</dbReference>
<feature type="compositionally biased region" description="Basic and acidic residues" evidence="1">
    <location>
        <begin position="273"/>
        <end position="291"/>
    </location>
</feature>
<feature type="compositionally biased region" description="Acidic residues" evidence="1">
    <location>
        <begin position="321"/>
        <end position="330"/>
    </location>
</feature>
<dbReference type="Proteomes" id="UP000726737">
    <property type="component" value="Unassembled WGS sequence"/>
</dbReference>
<organism evidence="3 4">
    <name type="scientific">Mortierella polycephala</name>
    <dbReference type="NCBI Taxonomy" id="41804"/>
    <lineage>
        <taxon>Eukaryota</taxon>
        <taxon>Fungi</taxon>
        <taxon>Fungi incertae sedis</taxon>
        <taxon>Mucoromycota</taxon>
        <taxon>Mortierellomycotina</taxon>
        <taxon>Mortierellomycetes</taxon>
        <taxon>Mortierellales</taxon>
        <taxon>Mortierellaceae</taxon>
        <taxon>Mortierella</taxon>
    </lineage>
</organism>
<evidence type="ECO:0000313" key="3">
    <source>
        <dbReference type="EMBL" id="KAG0265998.1"/>
    </source>
</evidence>
<feature type="compositionally biased region" description="Polar residues" evidence="1">
    <location>
        <begin position="970"/>
        <end position="979"/>
    </location>
</feature>
<keyword evidence="4" id="KW-1185">Reference proteome</keyword>
<evidence type="ECO:0000256" key="1">
    <source>
        <dbReference type="SAM" id="MobiDB-lite"/>
    </source>
</evidence>
<dbReference type="GO" id="GO:0031297">
    <property type="term" value="P:replication fork processing"/>
    <property type="evidence" value="ECO:0007669"/>
    <property type="project" value="InterPro"/>
</dbReference>
<sequence>MPNFVDWQTQQQPVQAQHFIRSKDTQNADEFLLELSCVENGVGFIHNAIRPRDDNDNGEHTDIGEPLDDPLQVIPASQASDSEAELWTNAHPIYSHNSVADIPTTVPFPEPLSPPMILDFALSLSQTPEEEHVVTASTQLDTKTLQEDRASVTSPTRTAPDHVNIAGILTTLPFPEPLSPPTISNFLSSPLQIFDERHAATESAQLRAKTAQEEHPVVASSKVPLQTAQGQHASAPRNLPPADTMEQQGNSGISAHTPLSDQQSKYTMKKSYPLRERTFQQRKPYTADKQQHARFIGSRIGSSRSSGPLTREDLAILNHQDDEEDSDYEEQGPQPSEATPHVERRHPPKKTSDMPRDIVGMDLWQHDLDDDELPTVEQLRLQFRSGERSYSQEPNMQVRTPAFPPVRIPTSLSAKARRKFERMAQQTVEPLEPVDVEPQMPYSPHRQPNVNRRLVRKYGTHKQSISAPSTRTPSPQASPMETIGEFDLAMDDDIIQPLTSGSSSEAGHTQPSAKAAKRHRQHVLPAVFFKRNMLPDDAAALRSMRSRISRSESPSEVANSDDPEPVQLPHHAKRRIAPTNHHERGLEDFIAQLAGERSASENESDVGVASDVSREVDHSFTDNRNSITSSIRSASWRTRPTLKDTVASDHDMSSYKSYGHIDYGLSADDMVYSESEVQGLQRERSYENENWYTQPASSAPSKRSKNRGPASRGERLDMIDRMIVRSSNGTRKPNQQTIAPRSTKRRRISGSLTSTKIRHSVYGPSKATFPSNRLATSNHYRGRRQSSAETDTVEVEQEDPTIVSDGYSDESSLDDFMDRAERYNAGYNDRNGNYIHGTGDYDVDSDLTDSERAPLMILKRTDARRRLARVHSTPKRNTSKPRYRALCHSKVIPRTRISRPAQESTVHQRRPRVPQIKQRKQATKARGTMQSQLTSWYHQHPAQSRPQFVNKPVFQPAARSRRLERDQEGVASSRSNPSPQEHPESVRQTRIDDIPDEITMQDQPWDDVNQDGLDSRLRHGSLPAPMPHLSIQPNNPIAAGIAVAQDTQGSKGYFLRDTPIPNGLYFSRDTYIGRGMFSQLLKGISYKTMDYLMASRAEFQAVFFGRPFAPQWEDPSSLDSEWSCVVLELQQHFRNIMDSTRGFSMDNWRDGSHERSDVRACLRALEDLTVLLMERITISSGANQVAIWRSFLSKVIQPLIALTDASTSYNDRSLVSVLTLWVRWALVTWIIAADCILPAELVEQTMVDSMIQSLLSQLVESSDGRFFAQLAELQDVARTSAGAIHSQDVLEVWVCLIRLLDHSAEIRFSQGFWMHFNLYVRQSWLKERTPVNLGEGPVVVDAWQDRADHCMSLMQQLCRLHQFERDGSSNANIRVKENWELVLWLLRNNWLEGTMQNSPEGERHLRRFLVFCHSRHQIWNWTPCIPAIVHVYRYFADRGFRDMPTERGYRLPEFLKRMIATSNPVRMPTGPDDESLNPSSDLGSNMTLVDAVDDYDRCFEIFLKVLAKTIRWLVSAIFTHGQAQDLHATPGMVSQGDLGDGTTSFQAPTYQALSKAEQIKVCMRFLSSISPAIVTTVSSSGPSEQSYSSLCNPCNLVLTVALLVPDSIRPSTVGQLRSLLNFEGSDNAARRILLESVFYLGTVWQRGESHGMVGDNGRSIDKILDFFFGRIDSMCLELEADLATMDSDASYVSRSKRQAPVAALIETTTGYIIQLLNSERSSQPGQPVQLSLSFLDKRLSRFFNPDVRYSPELRLQALGVVESFLALRAHILKDLAQASKQLTSHTQGQTVEVNQAKDRDHNSKVLVDDGFSSFEYEHFAFDDSDLFESSQTSEKKGSTTPVPTILGPGISTKTLSTDAAISLPMDNDLAKIILSWIYPSLMRLLQARHQALQEEQSRPTFSVMPVPKQVEGRGFAAHPNSAGFAPSDHSVLTRPSNITSMSLQGVWRILGVYADCSVILVDLSLMKMDEITSVFKREAWLSPWIQHWRLQDELVWATRIAECSPRMILAHEDIFLNIWFGSISSPVHELTVQHRLLHAILNFSDSAEAEAAEHSGSNSILSRYLFKDLPIAHLDYVNPYSQELNGFKENANVHRSLMNSNQDARLFQEFKEARLQLLAKVLSNIGEHYLVVRPAPGSDDQRLFYIAHSVKTRLQAYLGLLLNQVKKDYERLESRKMVKETLKHVELAHHIVGHVIQHCGLVMQNSQLTGPHDSVLNFLTSSRFFPQPRMDGVYIHQRIRGYAYLYQAGERQFFRDLLQMVMTHLKLIPGHTGFRLDWRICSLDQAAVATPGTHVSFGSEEETVLNMRLGLRVMDGGTAVYEVKPQPKVIDQANDRSLATARGMTGTIPRLFGMQSEQGSAQGIFGANGNLTGPSRKPPATDAGAQGTKTSIGTLFANQVIKQKTPQHLSKEALLTLTSSLRNVALEAESRKQWNAVVSSFRTMAFVSIFRPLLTAFLGPDGRRGYCATSVSAAGGITLGQSIQSSLPQRPSLMALAVPTLQWLVSLVGALASDIESLEKRSVETLAAGTRIPAPTESPVLKAYEGFQKETSLLFSSLLQCLVGALGLISTRWIEIIRVRLGEMALRENEAPDVERLSDDDKNAVKAVHLCGEVLQALRAIIKVARKIQTEHGDFYDRNASWKEALLELCQFAFDKSLNLMMAMGGPTIEHRFDEDEPMTADDSVMEPRFRSSVADSPFMETEWAAADRFPGSLDAVSLESSFLDFLSGHSHSAQFEEQVARELSNLQTLQDWAGDIFSANADPAVASFASGDASETRLKKHHKALWSFQSSFLDYCRSISMLDPRFHRQVQRALDVLLRPPSYSASNVLEPLFQRAQKWDSVWYQLVHIAPDPSHPRQPATSWVILRWCMSQEWRVFLAECGMAVPVPGAPASVHAPGVSMMRQDSEHMRPNILCVDSIFV</sequence>